<sequence length="85" mass="9604">MSHPAIGLPRSRSPKLLQISAEIALILKFRLLTTCVLSGEMLWRVSSFHIDNVSPSKTSTPRRPAFPKGVRIPIERYELVYIRGC</sequence>
<evidence type="ECO:0000313" key="2">
    <source>
        <dbReference type="Proteomes" id="UP000054248"/>
    </source>
</evidence>
<accession>A0A0C3QMI1</accession>
<evidence type="ECO:0000313" key="1">
    <source>
        <dbReference type="EMBL" id="KIO34175.1"/>
    </source>
</evidence>
<organism evidence="1 2">
    <name type="scientific">Tulasnella calospora MUT 4182</name>
    <dbReference type="NCBI Taxonomy" id="1051891"/>
    <lineage>
        <taxon>Eukaryota</taxon>
        <taxon>Fungi</taxon>
        <taxon>Dikarya</taxon>
        <taxon>Basidiomycota</taxon>
        <taxon>Agaricomycotina</taxon>
        <taxon>Agaricomycetes</taxon>
        <taxon>Cantharellales</taxon>
        <taxon>Tulasnellaceae</taxon>
        <taxon>Tulasnella</taxon>
    </lineage>
</organism>
<keyword evidence="2" id="KW-1185">Reference proteome</keyword>
<reference evidence="1 2" key="1">
    <citation type="submission" date="2014-04" db="EMBL/GenBank/DDBJ databases">
        <authorList>
            <consortium name="DOE Joint Genome Institute"/>
            <person name="Kuo A."/>
            <person name="Girlanda M."/>
            <person name="Perotto S."/>
            <person name="Kohler A."/>
            <person name="Nagy L.G."/>
            <person name="Floudas D."/>
            <person name="Copeland A."/>
            <person name="Barry K.W."/>
            <person name="Cichocki N."/>
            <person name="Veneault-Fourrey C."/>
            <person name="LaButti K."/>
            <person name="Lindquist E.A."/>
            <person name="Lipzen A."/>
            <person name="Lundell T."/>
            <person name="Morin E."/>
            <person name="Murat C."/>
            <person name="Sun H."/>
            <person name="Tunlid A."/>
            <person name="Henrissat B."/>
            <person name="Grigoriev I.V."/>
            <person name="Hibbett D.S."/>
            <person name="Martin F."/>
            <person name="Nordberg H.P."/>
            <person name="Cantor M.N."/>
            <person name="Hua S.X."/>
        </authorList>
    </citation>
    <scope>NUCLEOTIDE SEQUENCE [LARGE SCALE GENOMIC DNA]</scope>
    <source>
        <strain evidence="1 2">MUT 4182</strain>
    </source>
</reference>
<protein>
    <submittedName>
        <fullName evidence="1">Uncharacterized protein</fullName>
    </submittedName>
</protein>
<dbReference type="AlphaFoldDB" id="A0A0C3QMI1"/>
<dbReference type="HOGENOM" id="CLU_2514298_0_0_1"/>
<gene>
    <name evidence="1" type="ORF">M407DRAFT_151386</name>
</gene>
<proteinExistence type="predicted"/>
<name>A0A0C3QMI1_9AGAM</name>
<dbReference type="Proteomes" id="UP000054248">
    <property type="component" value="Unassembled WGS sequence"/>
</dbReference>
<reference evidence="2" key="2">
    <citation type="submission" date="2015-01" db="EMBL/GenBank/DDBJ databases">
        <title>Evolutionary Origins and Diversification of the Mycorrhizal Mutualists.</title>
        <authorList>
            <consortium name="DOE Joint Genome Institute"/>
            <consortium name="Mycorrhizal Genomics Consortium"/>
            <person name="Kohler A."/>
            <person name="Kuo A."/>
            <person name="Nagy L.G."/>
            <person name="Floudas D."/>
            <person name="Copeland A."/>
            <person name="Barry K.W."/>
            <person name="Cichocki N."/>
            <person name="Veneault-Fourrey C."/>
            <person name="LaButti K."/>
            <person name="Lindquist E.A."/>
            <person name="Lipzen A."/>
            <person name="Lundell T."/>
            <person name="Morin E."/>
            <person name="Murat C."/>
            <person name="Riley R."/>
            <person name="Ohm R."/>
            <person name="Sun H."/>
            <person name="Tunlid A."/>
            <person name="Henrissat B."/>
            <person name="Grigoriev I.V."/>
            <person name="Hibbett D.S."/>
            <person name="Martin F."/>
        </authorList>
    </citation>
    <scope>NUCLEOTIDE SEQUENCE [LARGE SCALE GENOMIC DNA]</scope>
    <source>
        <strain evidence="2">MUT 4182</strain>
    </source>
</reference>
<dbReference type="EMBL" id="KN822944">
    <property type="protein sequence ID" value="KIO34175.1"/>
    <property type="molecule type" value="Genomic_DNA"/>
</dbReference>